<evidence type="ECO:0000313" key="1">
    <source>
        <dbReference type="EMBL" id="VDO53916.1"/>
    </source>
</evidence>
<organism evidence="3">
    <name type="scientific">Onchocerca flexuosa</name>
    <dbReference type="NCBI Taxonomy" id="387005"/>
    <lineage>
        <taxon>Eukaryota</taxon>
        <taxon>Metazoa</taxon>
        <taxon>Ecdysozoa</taxon>
        <taxon>Nematoda</taxon>
        <taxon>Chromadorea</taxon>
        <taxon>Rhabditida</taxon>
        <taxon>Spirurina</taxon>
        <taxon>Spiruromorpha</taxon>
        <taxon>Filarioidea</taxon>
        <taxon>Onchocercidae</taxon>
        <taxon>Onchocerca</taxon>
    </lineage>
</organism>
<evidence type="ECO:0000313" key="3">
    <source>
        <dbReference type="WBParaSite" id="OFLC_0000807301-mRNA-1"/>
    </source>
</evidence>
<name>A0A183HKR2_9BILA</name>
<dbReference type="STRING" id="387005.A0A183HKR2"/>
<dbReference type="GO" id="GO:0000796">
    <property type="term" value="C:condensin complex"/>
    <property type="evidence" value="ECO:0007669"/>
    <property type="project" value="TreeGrafter"/>
</dbReference>
<accession>A0A183HKR2</accession>
<dbReference type="GO" id="GO:0005634">
    <property type="term" value="C:nucleus"/>
    <property type="evidence" value="ECO:0007669"/>
    <property type="project" value="TreeGrafter"/>
</dbReference>
<proteinExistence type="predicted"/>
<dbReference type="AlphaFoldDB" id="A0A183HKR2"/>
<dbReference type="EMBL" id="UZAJ01008857">
    <property type="protein sequence ID" value="VDO53916.1"/>
    <property type="molecule type" value="Genomic_DNA"/>
</dbReference>
<dbReference type="GO" id="GO:0000070">
    <property type="term" value="P:mitotic sister chromatid segregation"/>
    <property type="evidence" value="ECO:0007669"/>
    <property type="project" value="TreeGrafter"/>
</dbReference>
<dbReference type="PANTHER" id="PTHR16199:SF4">
    <property type="entry name" value="CONDENSIN-2 COMPLEX SUBUNIT G2"/>
    <property type="match status" value="1"/>
</dbReference>
<gene>
    <name evidence="1" type="ORF">OFLC_LOCUS8072</name>
</gene>
<dbReference type="WBParaSite" id="OFLC_0000807301-mRNA-1">
    <property type="protein sequence ID" value="OFLC_0000807301-mRNA-1"/>
    <property type="gene ID" value="OFLC_0000807301"/>
</dbReference>
<reference evidence="1 2" key="2">
    <citation type="submission" date="2018-11" db="EMBL/GenBank/DDBJ databases">
        <authorList>
            <consortium name="Pathogen Informatics"/>
        </authorList>
    </citation>
    <scope>NUCLEOTIDE SEQUENCE [LARGE SCALE GENOMIC DNA]</scope>
</reference>
<dbReference type="PANTHER" id="PTHR16199">
    <property type="entry name" value="CONDENSIN-2 COMPLEX SUBUNIT G2"/>
    <property type="match status" value="1"/>
</dbReference>
<protein>
    <submittedName>
        <fullName evidence="3">RICTOR_N domain-containing protein</fullName>
    </submittedName>
</protein>
<sequence length="164" mass="18666">MSNVEHIIDNLSVDSNVNVRIAVYDGMRDLLRCASALNACERALKCLFDNRGINDRCDHVRLYAFQLLNALVGHRFIKLSEVVKMDRILKVFALEESDIVRKEIAKLLLPSYTKPGLSPDEVIRRIIVMGRESEIAALSFHHIIVAENLMTIEHAGWFHVSIIK</sequence>
<dbReference type="Proteomes" id="UP000267606">
    <property type="component" value="Unassembled WGS sequence"/>
</dbReference>
<reference evidence="3" key="1">
    <citation type="submission" date="2016-06" db="UniProtKB">
        <authorList>
            <consortium name="WormBaseParasite"/>
        </authorList>
    </citation>
    <scope>IDENTIFICATION</scope>
</reference>
<keyword evidence="2" id="KW-1185">Reference proteome</keyword>
<evidence type="ECO:0000313" key="2">
    <source>
        <dbReference type="Proteomes" id="UP000267606"/>
    </source>
</evidence>